<dbReference type="PANTHER" id="PTHR24567">
    <property type="entry name" value="CRP FAMILY TRANSCRIPTIONAL REGULATORY PROTEIN"/>
    <property type="match status" value="1"/>
</dbReference>
<name>A0ABR7XUB1_9SPHI</name>
<dbReference type="Proteomes" id="UP000651112">
    <property type="component" value="Unassembled WGS sequence"/>
</dbReference>
<dbReference type="Gene3D" id="2.60.120.10">
    <property type="entry name" value="Jelly Rolls"/>
    <property type="match status" value="1"/>
</dbReference>
<sequence length="188" mass="21766">MLRTNQSFLGYVQELYEQQERKENIIVKQYAKGQKLFFQNEKATKVMLIKEGITKCFFTEDNDKEYILEFLGKGEIVGEIEFIRKIVCLCNIEAMTDVTVYAITPDYFGELIKNDLKLNNLLLDVFAERIINTASRASYQQLYTIEHSLGKLLELQSKQEIAMSKEDMASYLGVTVRSLNRAFKSLSE</sequence>
<accession>A0ABR7XUB1</accession>
<dbReference type="Pfam" id="PF00027">
    <property type="entry name" value="cNMP_binding"/>
    <property type="match status" value="1"/>
</dbReference>
<protein>
    <submittedName>
        <fullName evidence="2">Crp/Fnr family transcriptional regulator</fullName>
    </submittedName>
</protein>
<dbReference type="InterPro" id="IPR050397">
    <property type="entry name" value="Env_Response_Regulators"/>
</dbReference>
<dbReference type="PROSITE" id="PS50042">
    <property type="entry name" value="CNMP_BINDING_3"/>
    <property type="match status" value="1"/>
</dbReference>
<keyword evidence="3" id="KW-1185">Reference proteome</keyword>
<proteinExistence type="predicted"/>
<gene>
    <name evidence="2" type="ORF">H8B21_13750</name>
</gene>
<comment type="caution">
    <text evidence="2">The sequence shown here is derived from an EMBL/GenBank/DDBJ whole genome shotgun (WGS) entry which is preliminary data.</text>
</comment>
<dbReference type="PANTHER" id="PTHR24567:SF26">
    <property type="entry name" value="REGULATORY PROTEIN YEIL"/>
    <property type="match status" value="1"/>
</dbReference>
<dbReference type="InterPro" id="IPR018490">
    <property type="entry name" value="cNMP-bd_dom_sf"/>
</dbReference>
<evidence type="ECO:0000313" key="2">
    <source>
        <dbReference type="EMBL" id="MBD1422636.1"/>
    </source>
</evidence>
<feature type="domain" description="Cyclic nucleotide-binding" evidence="1">
    <location>
        <begin position="28"/>
        <end position="129"/>
    </location>
</feature>
<organism evidence="2 3">
    <name type="scientific">Sphingobacterium chuzhouense</name>
    <dbReference type="NCBI Taxonomy" id="1742264"/>
    <lineage>
        <taxon>Bacteria</taxon>
        <taxon>Pseudomonadati</taxon>
        <taxon>Bacteroidota</taxon>
        <taxon>Sphingobacteriia</taxon>
        <taxon>Sphingobacteriales</taxon>
        <taxon>Sphingobacteriaceae</taxon>
        <taxon>Sphingobacterium</taxon>
    </lineage>
</organism>
<dbReference type="InterPro" id="IPR000595">
    <property type="entry name" value="cNMP-bd_dom"/>
</dbReference>
<dbReference type="EMBL" id="JACNYL010000003">
    <property type="protein sequence ID" value="MBD1422636.1"/>
    <property type="molecule type" value="Genomic_DNA"/>
</dbReference>
<evidence type="ECO:0000313" key="3">
    <source>
        <dbReference type="Proteomes" id="UP000651112"/>
    </source>
</evidence>
<dbReference type="InterPro" id="IPR014710">
    <property type="entry name" value="RmlC-like_jellyroll"/>
</dbReference>
<dbReference type="CDD" id="cd00038">
    <property type="entry name" value="CAP_ED"/>
    <property type="match status" value="1"/>
</dbReference>
<reference evidence="2 3" key="1">
    <citation type="submission" date="2020-08" db="EMBL/GenBank/DDBJ databases">
        <title>Sphingobacterium sp. DN00404 isolated from aquaculture water.</title>
        <authorList>
            <person name="Zhang M."/>
        </authorList>
    </citation>
    <scope>NUCLEOTIDE SEQUENCE [LARGE SCALE GENOMIC DNA]</scope>
    <source>
        <strain evidence="2 3">KCTC 42746</strain>
    </source>
</reference>
<evidence type="ECO:0000259" key="1">
    <source>
        <dbReference type="PROSITE" id="PS50042"/>
    </source>
</evidence>
<dbReference type="SUPFAM" id="SSF51206">
    <property type="entry name" value="cAMP-binding domain-like"/>
    <property type="match status" value="1"/>
</dbReference>